<dbReference type="OMA" id="PTHYNYL"/>
<accession>E9ANI4</accession>
<keyword evidence="1" id="KW-0175">Coiled coil</keyword>
<feature type="region of interest" description="Disordered" evidence="2">
    <location>
        <begin position="73"/>
        <end position="109"/>
    </location>
</feature>
<evidence type="ECO:0000313" key="4">
    <source>
        <dbReference type="EMBL" id="CBZ24493.1"/>
    </source>
</evidence>
<feature type="compositionally biased region" description="Low complexity" evidence="2">
    <location>
        <begin position="607"/>
        <end position="617"/>
    </location>
</feature>
<protein>
    <recommendedName>
        <fullName evidence="3">DUF2779 domain-containing protein</fullName>
    </recommendedName>
</protein>
<dbReference type="Pfam" id="PF11074">
    <property type="entry name" value="DUF2779"/>
    <property type="match status" value="1"/>
</dbReference>
<feature type="region of interest" description="Disordered" evidence="2">
    <location>
        <begin position="138"/>
        <end position="169"/>
    </location>
</feature>
<dbReference type="VEuPathDB" id="TriTrypDB:LmxM.11.0380"/>
<dbReference type="RefSeq" id="XP_003873011.1">
    <property type="nucleotide sequence ID" value="XM_003872962.1"/>
</dbReference>
<dbReference type="Proteomes" id="UP000007259">
    <property type="component" value="Chromosome 11"/>
</dbReference>
<evidence type="ECO:0000256" key="1">
    <source>
        <dbReference type="SAM" id="Coils"/>
    </source>
</evidence>
<sequence>MFKKKIASVTTAAASAAAATAATAKVKAAASAHTPAKRGGKAKTLALIEKHRRILEEARQQKEEMDQLTLEQGELHHQHHHQKQQQQKLKQITVAPPSPSAASSAAVKEEPPRDIFTALVEHFLASTQPLADLDETIQETDSSTGASSEAPFKSPPPRQSRSGTASASPSIITHRSFAASLVCPKKLFLFQNRSDLIPKASLGDMMHFDDSVGFNELVRRWDRLQFGSRAVLVKENEFCQAVQRTEQLITAYFQGPYKSLADQAPSLTIHRPAFAVEFSGVAHQTRADGRGSSAAAADSATMELRARPAVVRYRPKENQWVFLESQAVIDPLSSPNRISSLVQRFHFTALCFRLWLTQPHLPIEVRKKFLQVDLDGITCENLGGRSLESSARAAAPIDLKRSGLLHIRQFFPGPATLMDCDPPRLVKFIQRVSLEELIAEDSKHYSKDGRGRQYSNAPARAGGGGADYFSHHGLGGGGGAGGAFDLRNFTSAIASNPVLAGHAAEVELAALELGGFHNSRATRSQRHKDEVYHRLFEAEQRFMEGLLRQHTLPLVRCQQQQMAAFSSAEGSASSPLMAFSNLLGDDGFVRASCTADTADNGKHKTGVKSAAQKVKGAAAGGRGKRKAPAADEDEESKAEAEEDACDVGMGGGDNIDSPCYARYVGTHCLRGGDACPFFTEGMCLPRKVDNAIVARDNHLFTLPSTSLARKAAWWAQGKRTVRDVLAAYERGESGLRLTSPQVRYANALRQGKVALNPKEIDAFFDRIRYPLFVIDFEAVQFALPPFAKEVAYQSIPFQFSLDVFQHDVLTEEPTHYNYLHFGKGYSPNTDPRPACITELIRIVRLEREKKRKAMEASGELERIASERAAEEEEAAEADGRRRRRRGKIPKPPKITKSNPLEQPLHPYDGCFIAHFASFEKACLEKLGQLEEKYKDEIKSFWFLDTLDLIKKGYLHPNAHGSNSLKKVLPALCPDFQYGVFGSETTATVVTANDGLFGVGGNGNAAPVSDASASKSSAGEGQDEQKGENAMGVYRLWHHMEGGGTVQDLERAKLGLSGGTHQTPNWSESVRTTMTKEERDRMWRTLRIQLLEYCSLDTKALYEIMREIYKEREAAAGVKPHDKTGWVLIDPVPREVDF</sequence>
<feature type="domain" description="DUF2779" evidence="3">
    <location>
        <begin position="773"/>
        <end position="963"/>
    </location>
</feature>
<feature type="coiled-coil region" evidence="1">
    <location>
        <begin position="41"/>
        <end position="71"/>
    </location>
</feature>
<dbReference type="OrthoDB" id="272066at2759"/>
<evidence type="ECO:0000259" key="3">
    <source>
        <dbReference type="Pfam" id="PF11074"/>
    </source>
</evidence>
<feature type="region of interest" description="Disordered" evidence="2">
    <location>
        <begin position="598"/>
        <end position="645"/>
    </location>
</feature>
<keyword evidence="5" id="KW-1185">Reference proteome</keyword>
<feature type="compositionally biased region" description="Polar residues" evidence="2">
    <location>
        <begin position="159"/>
        <end position="169"/>
    </location>
</feature>
<dbReference type="EMBL" id="FR799564">
    <property type="protein sequence ID" value="CBZ24493.1"/>
    <property type="molecule type" value="Genomic_DNA"/>
</dbReference>
<feature type="region of interest" description="Disordered" evidence="2">
    <location>
        <begin position="1007"/>
        <end position="1026"/>
    </location>
</feature>
<reference evidence="4 5" key="1">
    <citation type="journal article" date="2011" name="Genome Res.">
        <title>Chromosome and gene copy number variation allow major structural change between species and strains of Leishmania.</title>
        <authorList>
            <person name="Rogers M.B."/>
            <person name="Hilley J.D."/>
            <person name="Dickens N.J."/>
            <person name="Wilkes J."/>
            <person name="Bates P.A."/>
            <person name="Depledge D.P."/>
            <person name="Harris D."/>
            <person name="Her Y."/>
            <person name="Herzyk P."/>
            <person name="Imamura H."/>
            <person name="Otto T.D."/>
            <person name="Sanders M."/>
            <person name="Seeger K."/>
            <person name="Dujardin J.C."/>
            <person name="Berriman M."/>
            <person name="Smith D.F."/>
            <person name="Hertz-Fowler C."/>
            <person name="Mottram J.C."/>
        </authorList>
    </citation>
    <scope>NUCLEOTIDE SEQUENCE [LARGE SCALE GENOMIC DNA]</scope>
    <source>
        <strain evidence="4 5">MHOM/GT/2001/U1103</strain>
    </source>
</reference>
<dbReference type="KEGG" id="lmi:LMXM_11_0380"/>
<dbReference type="InterPro" id="IPR021301">
    <property type="entry name" value="DUF2779"/>
</dbReference>
<feature type="region of interest" description="Disordered" evidence="2">
    <location>
        <begin position="866"/>
        <end position="901"/>
    </location>
</feature>
<dbReference type="PhylomeDB" id="E9ANI4"/>
<gene>
    <name evidence="4" type="ORF">LMXM_11_0380</name>
</gene>
<dbReference type="AlphaFoldDB" id="E9ANI4"/>
<feature type="compositionally biased region" description="Basic residues" evidence="2">
    <location>
        <begin position="880"/>
        <end position="890"/>
    </location>
</feature>
<evidence type="ECO:0000313" key="5">
    <source>
        <dbReference type="Proteomes" id="UP000007259"/>
    </source>
</evidence>
<name>E9ANI4_LEIMU</name>
<feature type="compositionally biased region" description="Acidic residues" evidence="2">
    <location>
        <begin position="630"/>
        <end position="645"/>
    </location>
</feature>
<proteinExistence type="predicted"/>
<dbReference type="GeneID" id="13454780"/>
<organism evidence="4 5">
    <name type="scientific">Leishmania mexicana (strain MHOM/GT/2001/U1103)</name>
    <dbReference type="NCBI Taxonomy" id="929439"/>
    <lineage>
        <taxon>Eukaryota</taxon>
        <taxon>Discoba</taxon>
        <taxon>Euglenozoa</taxon>
        <taxon>Kinetoplastea</taxon>
        <taxon>Metakinetoplastina</taxon>
        <taxon>Trypanosomatida</taxon>
        <taxon>Trypanosomatidae</taxon>
        <taxon>Leishmaniinae</taxon>
        <taxon>Leishmania</taxon>
    </lineage>
</organism>
<evidence type="ECO:0000256" key="2">
    <source>
        <dbReference type="SAM" id="MobiDB-lite"/>
    </source>
</evidence>